<evidence type="ECO:0000313" key="3">
    <source>
        <dbReference type="EMBL" id="WBM79426.1"/>
    </source>
</evidence>
<feature type="region of interest" description="Disordered" evidence="1">
    <location>
        <begin position="54"/>
        <end position="83"/>
    </location>
</feature>
<name>A0ABY7NA93_9MICO</name>
<dbReference type="Proteomes" id="UP001212421">
    <property type="component" value="Chromosome"/>
</dbReference>
<feature type="transmembrane region" description="Helical" evidence="2">
    <location>
        <begin position="39"/>
        <end position="61"/>
    </location>
</feature>
<dbReference type="RefSeq" id="WP_281533996.1">
    <property type="nucleotide sequence ID" value="NZ_CP075584.1"/>
</dbReference>
<dbReference type="EMBL" id="CP075584">
    <property type="protein sequence ID" value="WBM79426.1"/>
    <property type="molecule type" value="Genomic_DNA"/>
</dbReference>
<feature type="transmembrane region" description="Helical" evidence="2">
    <location>
        <begin position="15"/>
        <end position="33"/>
    </location>
</feature>
<keyword evidence="2" id="KW-1133">Transmembrane helix</keyword>
<keyword evidence="2" id="KW-0472">Membrane</keyword>
<evidence type="ECO:0000256" key="1">
    <source>
        <dbReference type="SAM" id="MobiDB-lite"/>
    </source>
</evidence>
<keyword evidence="2" id="KW-0812">Transmembrane</keyword>
<evidence type="ECO:0000313" key="4">
    <source>
        <dbReference type="Proteomes" id="UP001212421"/>
    </source>
</evidence>
<proteinExistence type="predicted"/>
<reference evidence="3 4" key="1">
    <citation type="submission" date="2021-05" db="EMBL/GenBank/DDBJ databases">
        <authorList>
            <person name="Kumar R."/>
            <person name="Kumar A."/>
            <person name="Mukhia S."/>
        </authorList>
    </citation>
    <scope>NUCLEOTIDE SEQUENCE [LARGE SCALE GENOMIC DNA]</scope>
    <source>
        <strain evidence="3 4">ERMR7:08</strain>
    </source>
</reference>
<feature type="compositionally biased region" description="Pro residues" evidence="1">
    <location>
        <begin position="74"/>
        <end position="83"/>
    </location>
</feature>
<gene>
    <name evidence="3" type="ORF">KIV56_13760</name>
</gene>
<organism evidence="3 4">
    <name type="scientific">Cryobacterium breve</name>
    <dbReference type="NCBI Taxonomy" id="1259258"/>
    <lineage>
        <taxon>Bacteria</taxon>
        <taxon>Bacillati</taxon>
        <taxon>Actinomycetota</taxon>
        <taxon>Actinomycetes</taxon>
        <taxon>Micrococcales</taxon>
        <taxon>Microbacteriaceae</taxon>
        <taxon>Cryobacterium</taxon>
    </lineage>
</organism>
<protein>
    <submittedName>
        <fullName evidence="3">Uncharacterized protein</fullName>
    </submittedName>
</protein>
<evidence type="ECO:0000256" key="2">
    <source>
        <dbReference type="SAM" id="Phobius"/>
    </source>
</evidence>
<keyword evidence="4" id="KW-1185">Reference proteome</keyword>
<sequence length="83" mass="8842">MTAVVTPCRQGVDRWMLWALWLIVAAHVASLMLRAPADYVSSPFILLGVLAAAAPSSSAGWRSRTPGRIDSRPGSPPRPSPCS</sequence>
<accession>A0ABY7NA93</accession>